<dbReference type="GO" id="GO:0032267">
    <property type="term" value="F:tRNA(Ile)-lysidine synthase activity"/>
    <property type="evidence" value="ECO:0007669"/>
    <property type="project" value="UniProtKB-EC"/>
</dbReference>
<evidence type="ECO:0000256" key="1">
    <source>
        <dbReference type="ARBA" id="ARBA00004496"/>
    </source>
</evidence>
<evidence type="ECO:0000259" key="9">
    <source>
        <dbReference type="SMART" id="SM00977"/>
    </source>
</evidence>
<dbReference type="SMART" id="SM00977">
    <property type="entry name" value="TilS_C"/>
    <property type="match status" value="1"/>
</dbReference>
<keyword evidence="6 8" id="KW-0067">ATP-binding</keyword>
<keyword evidence="11" id="KW-1185">Reference proteome</keyword>
<name>A0ABW5LUE6_9FLAO</name>
<dbReference type="PANTHER" id="PTHR43033">
    <property type="entry name" value="TRNA(ILE)-LYSIDINE SYNTHASE-RELATED"/>
    <property type="match status" value="1"/>
</dbReference>
<evidence type="ECO:0000313" key="11">
    <source>
        <dbReference type="Proteomes" id="UP001597508"/>
    </source>
</evidence>
<evidence type="ECO:0000313" key="10">
    <source>
        <dbReference type="EMBL" id="MFD2568448.1"/>
    </source>
</evidence>
<dbReference type="Pfam" id="PF01171">
    <property type="entry name" value="ATP_bind_3"/>
    <property type="match status" value="1"/>
</dbReference>
<dbReference type="InterPro" id="IPR012094">
    <property type="entry name" value="tRNA_Ile_lys_synt"/>
</dbReference>
<dbReference type="HAMAP" id="MF_01161">
    <property type="entry name" value="tRNA_Ile_lys_synt"/>
    <property type="match status" value="1"/>
</dbReference>
<dbReference type="SUPFAM" id="SSF52402">
    <property type="entry name" value="Adenine nucleotide alpha hydrolases-like"/>
    <property type="match status" value="1"/>
</dbReference>
<accession>A0ABW5LUE6</accession>
<reference evidence="11" key="1">
    <citation type="journal article" date="2019" name="Int. J. Syst. Evol. Microbiol.">
        <title>The Global Catalogue of Microorganisms (GCM) 10K type strain sequencing project: providing services to taxonomists for standard genome sequencing and annotation.</title>
        <authorList>
            <consortium name="The Broad Institute Genomics Platform"/>
            <consortium name="The Broad Institute Genome Sequencing Center for Infectious Disease"/>
            <person name="Wu L."/>
            <person name="Ma J."/>
        </authorList>
    </citation>
    <scope>NUCLEOTIDE SEQUENCE [LARGE SCALE GENOMIC DNA]</scope>
    <source>
        <strain evidence="11">KCTC 52127</strain>
    </source>
</reference>
<feature type="binding site" evidence="8">
    <location>
        <begin position="26"/>
        <end position="31"/>
    </location>
    <ligand>
        <name>ATP</name>
        <dbReference type="ChEBI" id="CHEBI:30616"/>
    </ligand>
</feature>
<evidence type="ECO:0000256" key="6">
    <source>
        <dbReference type="ARBA" id="ARBA00022840"/>
    </source>
</evidence>
<gene>
    <name evidence="8 10" type="primary">tilS</name>
    <name evidence="10" type="ORF">ACFSRZ_13810</name>
</gene>
<comment type="subcellular location">
    <subcellularLocation>
        <location evidence="1 8">Cytoplasm</location>
    </subcellularLocation>
</comment>
<dbReference type="NCBIfam" id="TIGR02433">
    <property type="entry name" value="lysidine_TilS_C"/>
    <property type="match status" value="1"/>
</dbReference>
<keyword evidence="2 8" id="KW-0963">Cytoplasm</keyword>
<keyword evidence="3 8" id="KW-0436">Ligase</keyword>
<keyword evidence="4 8" id="KW-0819">tRNA processing</keyword>
<comment type="similarity">
    <text evidence="8">Belongs to the tRNA(Ile)-lysidine synthase family.</text>
</comment>
<comment type="catalytic activity">
    <reaction evidence="7 8">
        <text>cytidine(34) in tRNA(Ile2) + L-lysine + ATP = lysidine(34) in tRNA(Ile2) + AMP + diphosphate + H(+)</text>
        <dbReference type="Rhea" id="RHEA:43744"/>
        <dbReference type="Rhea" id="RHEA-COMP:10625"/>
        <dbReference type="Rhea" id="RHEA-COMP:10670"/>
        <dbReference type="ChEBI" id="CHEBI:15378"/>
        <dbReference type="ChEBI" id="CHEBI:30616"/>
        <dbReference type="ChEBI" id="CHEBI:32551"/>
        <dbReference type="ChEBI" id="CHEBI:33019"/>
        <dbReference type="ChEBI" id="CHEBI:82748"/>
        <dbReference type="ChEBI" id="CHEBI:83665"/>
        <dbReference type="ChEBI" id="CHEBI:456215"/>
        <dbReference type="EC" id="6.3.4.19"/>
    </reaction>
</comment>
<evidence type="ECO:0000256" key="2">
    <source>
        <dbReference type="ARBA" id="ARBA00022490"/>
    </source>
</evidence>
<protein>
    <recommendedName>
        <fullName evidence="8">tRNA(Ile)-lysidine synthase</fullName>
        <ecNumber evidence="8">6.3.4.19</ecNumber>
    </recommendedName>
    <alternativeName>
        <fullName evidence="8">tRNA(Ile)-2-lysyl-cytidine synthase</fullName>
    </alternativeName>
    <alternativeName>
        <fullName evidence="8">tRNA(Ile)-lysidine synthetase</fullName>
    </alternativeName>
</protein>
<evidence type="ECO:0000256" key="3">
    <source>
        <dbReference type="ARBA" id="ARBA00022598"/>
    </source>
</evidence>
<evidence type="ECO:0000256" key="7">
    <source>
        <dbReference type="ARBA" id="ARBA00048539"/>
    </source>
</evidence>
<comment type="function">
    <text evidence="8">Ligates lysine onto the cytidine present at position 34 of the AUA codon-specific tRNA(Ile) that contains the anticodon CAU, in an ATP-dependent manner. Cytidine is converted to lysidine, thus changing the amino acid specificity of the tRNA from methionine to isoleucine.</text>
</comment>
<dbReference type="RefSeq" id="WP_379667156.1">
    <property type="nucleotide sequence ID" value="NZ_JBHULH010000011.1"/>
</dbReference>
<keyword evidence="5 8" id="KW-0547">Nucleotide-binding</keyword>
<evidence type="ECO:0000256" key="8">
    <source>
        <dbReference type="HAMAP-Rule" id="MF_01161"/>
    </source>
</evidence>
<dbReference type="NCBIfam" id="TIGR02432">
    <property type="entry name" value="lysidine_TilS_N"/>
    <property type="match status" value="1"/>
</dbReference>
<dbReference type="EMBL" id="JBHULH010000011">
    <property type="protein sequence ID" value="MFD2568448.1"/>
    <property type="molecule type" value="Genomic_DNA"/>
</dbReference>
<proteinExistence type="inferred from homology"/>
<dbReference type="InterPro" id="IPR012795">
    <property type="entry name" value="tRNA_Ile_lys_synt_N"/>
</dbReference>
<feature type="domain" description="Lysidine-tRNA(Ile) synthetase C-terminal" evidence="9">
    <location>
        <begin position="361"/>
        <end position="434"/>
    </location>
</feature>
<dbReference type="InterPro" id="IPR011063">
    <property type="entry name" value="TilS/TtcA_N"/>
</dbReference>
<dbReference type="InterPro" id="IPR012796">
    <property type="entry name" value="Lysidine-tRNA-synth_C"/>
</dbReference>
<evidence type="ECO:0000256" key="4">
    <source>
        <dbReference type="ARBA" id="ARBA00022694"/>
    </source>
</evidence>
<evidence type="ECO:0000256" key="5">
    <source>
        <dbReference type="ARBA" id="ARBA00022741"/>
    </source>
</evidence>
<sequence length="438" mass="50582">MLLNFQKHIDTHFSFLKSQKLLIAVSGGIDSVVLAHLAHQTNLDFALGHCNFQLREEESDGDELFVKELAQKLGVQVYTTKFATETYAQEHKLSIQVAARNLRYEWFYQLLKEQGYQYVLTGHNTNDNLETFLINLTRGTGLEGLTGIPPVNDQTVRPLLAFSRDEIKMYAIKNEIEWREDRSNASVKYVRNKVRHQILPVLQDINPHILETFKKSLEHLNESQQIINDRVQEVSKDLITTEGNITRINLKKLNKSSHKKAYLYQILHTYGFSEWNDVLDLVSAQSGKQLFSATHRLVKDRDYLLLVEIDTKGTEKSSYLIKEGVPYISTPIPMKIESTLQDKAENSDEIIVDSDLISFPLILRKWKHGDIMYPTGMSGSKKISQLFKDKKLSLLEKENCWILTSYENEIIWVVGLRQDRRFLTNSQTLTKVKLSLTY</sequence>
<organism evidence="10 11">
    <name type="scientific">Pseudotenacibaculum haliotis</name>
    <dbReference type="NCBI Taxonomy" id="1862138"/>
    <lineage>
        <taxon>Bacteria</taxon>
        <taxon>Pseudomonadati</taxon>
        <taxon>Bacteroidota</taxon>
        <taxon>Flavobacteriia</taxon>
        <taxon>Flavobacteriales</taxon>
        <taxon>Flavobacteriaceae</taxon>
        <taxon>Pseudotenacibaculum</taxon>
    </lineage>
</organism>
<dbReference type="SUPFAM" id="SSF56037">
    <property type="entry name" value="PheT/TilS domain"/>
    <property type="match status" value="1"/>
</dbReference>
<dbReference type="InterPro" id="IPR014729">
    <property type="entry name" value="Rossmann-like_a/b/a_fold"/>
</dbReference>
<dbReference type="CDD" id="cd01992">
    <property type="entry name" value="TilS_N"/>
    <property type="match status" value="1"/>
</dbReference>
<dbReference type="EC" id="6.3.4.19" evidence="8"/>
<dbReference type="Gene3D" id="3.40.50.620">
    <property type="entry name" value="HUPs"/>
    <property type="match status" value="1"/>
</dbReference>
<dbReference type="Proteomes" id="UP001597508">
    <property type="component" value="Unassembled WGS sequence"/>
</dbReference>
<dbReference type="PANTHER" id="PTHR43033:SF1">
    <property type="entry name" value="TRNA(ILE)-LYSIDINE SYNTHASE-RELATED"/>
    <property type="match status" value="1"/>
</dbReference>
<comment type="caution">
    <text evidence="10">The sequence shown here is derived from an EMBL/GenBank/DDBJ whole genome shotgun (WGS) entry which is preliminary data.</text>
</comment>
<dbReference type="Pfam" id="PF11734">
    <property type="entry name" value="TilS_C"/>
    <property type="match status" value="1"/>
</dbReference>
<comment type="domain">
    <text evidence="8">The N-terminal region contains the highly conserved SGGXDS motif, predicted to be a P-loop motif involved in ATP binding.</text>
</comment>